<dbReference type="AlphaFoldDB" id="A0A365XXK8"/>
<name>A0A365XXK8_9BACT</name>
<proteinExistence type="predicted"/>
<evidence type="ECO:0000313" key="2">
    <source>
        <dbReference type="EMBL" id="RBL91082.1"/>
    </source>
</evidence>
<dbReference type="InterPro" id="IPR014922">
    <property type="entry name" value="YdhG-like"/>
</dbReference>
<evidence type="ECO:0000313" key="3">
    <source>
        <dbReference type="Proteomes" id="UP000253410"/>
    </source>
</evidence>
<keyword evidence="3" id="KW-1185">Reference proteome</keyword>
<dbReference type="Pfam" id="PF08818">
    <property type="entry name" value="DUF1801"/>
    <property type="match status" value="1"/>
</dbReference>
<dbReference type="Gene3D" id="3.90.1150.200">
    <property type="match status" value="1"/>
</dbReference>
<comment type="caution">
    <text evidence="2">The sequence shown here is derived from an EMBL/GenBank/DDBJ whole genome shotgun (WGS) entry which is preliminary data.</text>
</comment>
<feature type="domain" description="YdhG-like" evidence="1">
    <location>
        <begin position="25"/>
        <end position="113"/>
    </location>
</feature>
<gene>
    <name evidence="2" type="ORF">DF182_00215</name>
</gene>
<organism evidence="2 3">
    <name type="scientific">Chitinophaga flava</name>
    <dbReference type="NCBI Taxonomy" id="2259036"/>
    <lineage>
        <taxon>Bacteria</taxon>
        <taxon>Pseudomonadati</taxon>
        <taxon>Bacteroidota</taxon>
        <taxon>Chitinophagia</taxon>
        <taxon>Chitinophagales</taxon>
        <taxon>Chitinophagaceae</taxon>
        <taxon>Chitinophaga</taxon>
    </lineage>
</organism>
<dbReference type="EMBL" id="QFFJ01000001">
    <property type="protein sequence ID" value="RBL91082.1"/>
    <property type="molecule type" value="Genomic_DNA"/>
</dbReference>
<protein>
    <recommendedName>
        <fullName evidence="1">YdhG-like domain-containing protein</fullName>
    </recommendedName>
</protein>
<accession>A0A365XXK8</accession>
<evidence type="ECO:0000259" key="1">
    <source>
        <dbReference type="Pfam" id="PF08818"/>
    </source>
</evidence>
<dbReference type="OrthoDB" id="115213at2"/>
<reference evidence="2 3" key="1">
    <citation type="submission" date="2018-05" db="EMBL/GenBank/DDBJ databases">
        <title>Chitinophaga sp. K3CV102501T nov., isolated from isolated from a monsoon evergreen broad-leaved forest soil.</title>
        <authorList>
            <person name="Lv Y."/>
        </authorList>
    </citation>
    <scope>NUCLEOTIDE SEQUENCE [LARGE SCALE GENOMIC DNA]</scope>
    <source>
        <strain evidence="2 3">GDMCC 1.1325</strain>
    </source>
</reference>
<dbReference type="RefSeq" id="WP_113616720.1">
    <property type="nucleotide sequence ID" value="NZ_QFFJ01000001.1"/>
</dbReference>
<dbReference type="SUPFAM" id="SSF159888">
    <property type="entry name" value="YdhG-like"/>
    <property type="match status" value="1"/>
</dbReference>
<sequence length="129" mass="14502">MENKTKFTTTDEYMATLPIESVLRAREMREIIRKAVPAATEVISYNMPAFKLDKVLVWFAGYKAHVGFYPGGTAIAVFQDDLTAYKTSKGAIQFPLDKPLPVSLINKIVKYRIKEMATPSAVKKVKSQK</sequence>
<dbReference type="Proteomes" id="UP000253410">
    <property type="component" value="Unassembled WGS sequence"/>
</dbReference>